<dbReference type="PANTHER" id="PTHR23537">
    <property type="match status" value="1"/>
</dbReference>
<keyword evidence="2 5" id="KW-0812">Transmembrane</keyword>
<feature type="transmembrane region" description="Helical" evidence="5">
    <location>
        <begin position="115"/>
        <end position="139"/>
    </location>
</feature>
<feature type="transmembrane region" description="Helical" evidence="5">
    <location>
        <begin position="337"/>
        <end position="359"/>
    </location>
</feature>
<evidence type="ECO:0000313" key="7">
    <source>
        <dbReference type="EMBL" id="TMI86661.1"/>
    </source>
</evidence>
<evidence type="ECO:0000256" key="5">
    <source>
        <dbReference type="SAM" id="Phobius"/>
    </source>
</evidence>
<dbReference type="PROSITE" id="PS50850">
    <property type="entry name" value="MFS"/>
    <property type="match status" value="1"/>
</dbReference>
<dbReference type="PANTHER" id="PTHR23537:SF1">
    <property type="entry name" value="SUGAR TRANSPORTER"/>
    <property type="match status" value="1"/>
</dbReference>
<dbReference type="InterPro" id="IPR020846">
    <property type="entry name" value="MFS_dom"/>
</dbReference>
<feature type="transmembrane region" description="Helical" evidence="5">
    <location>
        <begin position="145"/>
        <end position="165"/>
    </location>
</feature>
<feature type="transmembrane region" description="Helical" evidence="5">
    <location>
        <begin position="83"/>
        <end position="103"/>
    </location>
</feature>
<keyword evidence="4 5" id="KW-0472">Membrane</keyword>
<dbReference type="AlphaFoldDB" id="A0A537JSZ6"/>
<name>A0A537JSZ6_9BACT</name>
<evidence type="ECO:0000256" key="2">
    <source>
        <dbReference type="ARBA" id="ARBA00022692"/>
    </source>
</evidence>
<dbReference type="SUPFAM" id="SSF103473">
    <property type="entry name" value="MFS general substrate transporter"/>
    <property type="match status" value="1"/>
</dbReference>
<dbReference type="GO" id="GO:0022857">
    <property type="term" value="F:transmembrane transporter activity"/>
    <property type="evidence" value="ECO:0007669"/>
    <property type="project" value="InterPro"/>
</dbReference>
<feature type="transmembrane region" description="Helical" evidence="5">
    <location>
        <begin position="276"/>
        <end position="297"/>
    </location>
</feature>
<dbReference type="GO" id="GO:0005886">
    <property type="term" value="C:plasma membrane"/>
    <property type="evidence" value="ECO:0007669"/>
    <property type="project" value="UniProtKB-SubCell"/>
</dbReference>
<accession>A0A537JSZ6</accession>
<feature type="transmembrane region" description="Helical" evidence="5">
    <location>
        <begin position="309"/>
        <end position="331"/>
    </location>
</feature>
<feature type="transmembrane region" description="Helical" evidence="5">
    <location>
        <begin position="56"/>
        <end position="77"/>
    </location>
</feature>
<feature type="domain" description="Major facilitator superfamily (MFS) profile" evidence="6">
    <location>
        <begin position="1"/>
        <end position="364"/>
    </location>
</feature>
<evidence type="ECO:0000256" key="4">
    <source>
        <dbReference type="ARBA" id="ARBA00023136"/>
    </source>
</evidence>
<dbReference type="EMBL" id="VBAK01000190">
    <property type="protein sequence ID" value="TMI86661.1"/>
    <property type="molecule type" value="Genomic_DNA"/>
</dbReference>
<feature type="transmembrane region" description="Helical" evidence="5">
    <location>
        <begin position="186"/>
        <end position="211"/>
    </location>
</feature>
<dbReference type="Proteomes" id="UP000318509">
    <property type="component" value="Unassembled WGS sequence"/>
</dbReference>
<sequence length="364" mass="36140">MGIGRFVYTPILPRMTQDLGMTKSAAGLLASANFAGYLTGALLAATPALRGAGRRWLLLGLAASAVTTGAMALPSSIVTLAALRFAGGVASAFVLVFASALVLDRLSAAGRPDLAAVHFAGVGAGIAVSAVLVFVVAAWGGGWRALWLAGGLVSLLALPVAAGLMPDQLETADGQPSPAAPASRRLTAFVAAYGLFGFGYVITATFLIAIIRGSPAVRFLETPVWVVVGVAAAPSVALWTAVGKRIGIARAFALACATEAVGVAAGVLWIAPAGVFLAAILLGGTFVGITALGLIGGRRLSTGNPRRTLAVMTAAFGLGQIIGPAFGGAVYDATGSFLAPSLTAAAALLTGAILVAGTARTATC</sequence>
<keyword evidence="3 5" id="KW-1133">Transmembrane helix</keyword>
<dbReference type="Gene3D" id="1.20.1250.20">
    <property type="entry name" value="MFS general substrate transporter like domains"/>
    <property type="match status" value="1"/>
</dbReference>
<comment type="caution">
    <text evidence="7">The sequence shown here is derived from an EMBL/GenBank/DDBJ whole genome shotgun (WGS) entry which is preliminary data.</text>
</comment>
<evidence type="ECO:0000256" key="1">
    <source>
        <dbReference type="ARBA" id="ARBA00004651"/>
    </source>
</evidence>
<proteinExistence type="predicted"/>
<gene>
    <name evidence="7" type="ORF">E6H00_17765</name>
</gene>
<reference evidence="7 8" key="1">
    <citation type="journal article" date="2019" name="Nat. Microbiol.">
        <title>Mediterranean grassland soil C-N compound turnover is dependent on rainfall and depth, and is mediated by genomically divergent microorganisms.</title>
        <authorList>
            <person name="Diamond S."/>
            <person name="Andeer P.F."/>
            <person name="Li Z."/>
            <person name="Crits-Christoph A."/>
            <person name="Burstein D."/>
            <person name="Anantharaman K."/>
            <person name="Lane K.R."/>
            <person name="Thomas B.C."/>
            <person name="Pan C."/>
            <person name="Northen T.R."/>
            <person name="Banfield J.F."/>
        </authorList>
    </citation>
    <scope>NUCLEOTIDE SEQUENCE [LARGE SCALE GENOMIC DNA]</scope>
    <source>
        <strain evidence="7">NP_3</strain>
    </source>
</reference>
<organism evidence="7 8">
    <name type="scientific">Candidatus Segetimicrobium genomatis</name>
    <dbReference type="NCBI Taxonomy" id="2569760"/>
    <lineage>
        <taxon>Bacteria</taxon>
        <taxon>Bacillati</taxon>
        <taxon>Candidatus Sysuimicrobiota</taxon>
        <taxon>Candidatus Sysuimicrobiia</taxon>
        <taxon>Candidatus Sysuimicrobiales</taxon>
        <taxon>Candidatus Segetimicrobiaceae</taxon>
        <taxon>Candidatus Segetimicrobium</taxon>
    </lineage>
</organism>
<evidence type="ECO:0000313" key="8">
    <source>
        <dbReference type="Proteomes" id="UP000318509"/>
    </source>
</evidence>
<evidence type="ECO:0000256" key="3">
    <source>
        <dbReference type="ARBA" id="ARBA00022989"/>
    </source>
</evidence>
<evidence type="ECO:0000259" key="6">
    <source>
        <dbReference type="PROSITE" id="PS50850"/>
    </source>
</evidence>
<feature type="transmembrane region" description="Helical" evidence="5">
    <location>
        <begin position="25"/>
        <end position="44"/>
    </location>
</feature>
<protein>
    <submittedName>
        <fullName evidence="7">YbfB/YjiJ family MFS transporter</fullName>
    </submittedName>
</protein>
<feature type="transmembrane region" description="Helical" evidence="5">
    <location>
        <begin position="223"/>
        <end position="242"/>
    </location>
</feature>
<dbReference type="InterPro" id="IPR010645">
    <property type="entry name" value="MFS_4"/>
</dbReference>
<feature type="transmembrane region" description="Helical" evidence="5">
    <location>
        <begin position="251"/>
        <end position="270"/>
    </location>
</feature>
<dbReference type="InterPro" id="IPR036259">
    <property type="entry name" value="MFS_trans_sf"/>
</dbReference>
<comment type="subcellular location">
    <subcellularLocation>
        <location evidence="1">Cell membrane</location>
        <topology evidence="1">Multi-pass membrane protein</topology>
    </subcellularLocation>
</comment>
<dbReference type="Pfam" id="PF06779">
    <property type="entry name" value="MFS_4"/>
    <property type="match status" value="1"/>
</dbReference>